<dbReference type="Gene3D" id="3.30.530.20">
    <property type="match status" value="1"/>
</dbReference>
<accession>A0ABV6YS10</accession>
<keyword evidence="3" id="KW-1185">Reference proteome</keyword>
<evidence type="ECO:0000313" key="2">
    <source>
        <dbReference type="EMBL" id="MFC1848997.1"/>
    </source>
</evidence>
<dbReference type="Proteomes" id="UP001594351">
    <property type="component" value="Unassembled WGS sequence"/>
</dbReference>
<evidence type="ECO:0000313" key="3">
    <source>
        <dbReference type="Proteomes" id="UP001594351"/>
    </source>
</evidence>
<comment type="caution">
    <text evidence="2">The sequence shown here is derived from an EMBL/GenBank/DDBJ whole genome shotgun (WGS) entry which is preliminary data.</text>
</comment>
<dbReference type="PANTHER" id="PTHR39683:SF4">
    <property type="entry name" value="COENZYME Q-BINDING PROTEIN COQ10 START DOMAIN-CONTAINING PROTEIN"/>
    <property type="match status" value="1"/>
</dbReference>
<dbReference type="Pfam" id="PF03364">
    <property type="entry name" value="Polyketide_cyc"/>
    <property type="match status" value="1"/>
</dbReference>
<dbReference type="EMBL" id="JBHPBY010000016">
    <property type="protein sequence ID" value="MFC1848997.1"/>
    <property type="molecule type" value="Genomic_DNA"/>
</dbReference>
<dbReference type="PANTHER" id="PTHR39683">
    <property type="entry name" value="CONSERVED PROTEIN TB16.3"/>
    <property type="match status" value="1"/>
</dbReference>
<proteinExistence type="predicted"/>
<dbReference type="InterPro" id="IPR005031">
    <property type="entry name" value="COQ10_START"/>
</dbReference>
<dbReference type="SUPFAM" id="SSF55961">
    <property type="entry name" value="Bet v1-like"/>
    <property type="match status" value="1"/>
</dbReference>
<organism evidence="2 3">
    <name type="scientific">candidate division CSSED10-310 bacterium</name>
    <dbReference type="NCBI Taxonomy" id="2855610"/>
    <lineage>
        <taxon>Bacteria</taxon>
        <taxon>Bacteria division CSSED10-310</taxon>
    </lineage>
</organism>
<gene>
    <name evidence="2" type="ORF">ACFL27_02200</name>
</gene>
<evidence type="ECO:0000259" key="1">
    <source>
        <dbReference type="Pfam" id="PF03364"/>
    </source>
</evidence>
<sequence length="147" mass="17012">MPKEAAHSVIIDASQKDCYDAICDFESYPEWQKVISKVNVWEHYPDGRPKVVEYFLLALVKQIRYVIDYTYNDDDPSLHWTYVEGDINDVEGHYLFEDMGDGSTKATYQLTLTFSMYIPGKIMDALNQQVMKGSVIALKRRVEAMLQ</sequence>
<name>A0ABV6YS10_UNCC1</name>
<dbReference type="InterPro" id="IPR023393">
    <property type="entry name" value="START-like_dom_sf"/>
</dbReference>
<reference evidence="2 3" key="1">
    <citation type="submission" date="2024-09" db="EMBL/GenBank/DDBJ databases">
        <title>Laminarin stimulates single cell rates of sulfate reduction while oxygen inhibits transcriptomic activity in coastal marine sediment.</title>
        <authorList>
            <person name="Lindsay M."/>
            <person name="Orcutt B."/>
            <person name="Emerson D."/>
            <person name="Stepanauskas R."/>
            <person name="D'Angelo T."/>
        </authorList>
    </citation>
    <scope>NUCLEOTIDE SEQUENCE [LARGE SCALE GENOMIC DNA]</scope>
    <source>
        <strain evidence="2">SAG AM-311-K15</strain>
    </source>
</reference>
<feature type="domain" description="Coenzyme Q-binding protein COQ10 START" evidence="1">
    <location>
        <begin position="11"/>
        <end position="136"/>
    </location>
</feature>
<protein>
    <submittedName>
        <fullName evidence="2">SRPBCC family protein</fullName>
    </submittedName>
</protein>